<name>A0A0J7K7V4_LASNI</name>
<gene>
    <name evidence="1" type="ORF">RF55_14676</name>
</gene>
<reference evidence="1 2" key="1">
    <citation type="submission" date="2015-04" db="EMBL/GenBank/DDBJ databases">
        <title>Lasius niger genome sequencing.</title>
        <authorList>
            <person name="Konorov E.A."/>
            <person name="Nikitin M.A."/>
            <person name="Kirill M.V."/>
            <person name="Chang P."/>
        </authorList>
    </citation>
    <scope>NUCLEOTIDE SEQUENCE [LARGE SCALE GENOMIC DNA]</scope>
    <source>
        <tissue evidence="1">Whole</tissue>
    </source>
</reference>
<comment type="caution">
    <text evidence="1">The sequence shown here is derived from an EMBL/GenBank/DDBJ whole genome shotgun (WGS) entry which is preliminary data.</text>
</comment>
<dbReference type="Proteomes" id="UP000036403">
    <property type="component" value="Unassembled WGS sequence"/>
</dbReference>
<dbReference type="EMBL" id="LBMM01012210">
    <property type="protein sequence ID" value="KMQ86349.1"/>
    <property type="molecule type" value="Genomic_DNA"/>
</dbReference>
<evidence type="ECO:0000313" key="1">
    <source>
        <dbReference type="EMBL" id="KMQ86349.1"/>
    </source>
</evidence>
<proteinExistence type="predicted"/>
<dbReference type="AlphaFoldDB" id="A0A0J7K7V4"/>
<protein>
    <submittedName>
        <fullName evidence="1">Uncharacterized protein</fullName>
    </submittedName>
</protein>
<accession>A0A0J7K7V4</accession>
<organism evidence="1 2">
    <name type="scientific">Lasius niger</name>
    <name type="common">Black garden ant</name>
    <dbReference type="NCBI Taxonomy" id="67767"/>
    <lineage>
        <taxon>Eukaryota</taxon>
        <taxon>Metazoa</taxon>
        <taxon>Ecdysozoa</taxon>
        <taxon>Arthropoda</taxon>
        <taxon>Hexapoda</taxon>
        <taxon>Insecta</taxon>
        <taxon>Pterygota</taxon>
        <taxon>Neoptera</taxon>
        <taxon>Endopterygota</taxon>
        <taxon>Hymenoptera</taxon>
        <taxon>Apocrita</taxon>
        <taxon>Aculeata</taxon>
        <taxon>Formicoidea</taxon>
        <taxon>Formicidae</taxon>
        <taxon>Formicinae</taxon>
        <taxon>Lasius</taxon>
        <taxon>Lasius</taxon>
    </lineage>
</organism>
<keyword evidence="2" id="KW-1185">Reference proteome</keyword>
<dbReference type="PaxDb" id="67767-A0A0J7K7V4"/>
<sequence length="149" mass="17804">MTDVLLARRLVYRFQNWNLEDTSINPFARAASPSQDRPRRILLTPSNFTVNLVIRSEFRAMYFVHGHSIAYNYNVVSHMLVRDTEERFVLNNVVQLCPMFDRDDNNDEDYMYPLYAEKLPTPVMRAVRMIWYVLKVLPTYLDDNERDYN</sequence>
<evidence type="ECO:0000313" key="2">
    <source>
        <dbReference type="Proteomes" id="UP000036403"/>
    </source>
</evidence>